<proteinExistence type="predicted"/>
<dbReference type="Proteomes" id="UP000054624">
    <property type="component" value="Unassembled WGS sequence"/>
</dbReference>
<dbReference type="RefSeq" id="WP_061162975.1">
    <property type="nucleotide sequence ID" value="NZ_FCOI02000021.1"/>
</dbReference>
<reference evidence="2" key="1">
    <citation type="submission" date="2016-01" db="EMBL/GenBank/DDBJ databases">
        <authorList>
            <person name="Peeters Charlotte."/>
        </authorList>
    </citation>
    <scope>NUCLEOTIDE SEQUENCE [LARGE SCALE GENOMIC DNA]</scope>
</reference>
<keyword evidence="2" id="KW-1185">Reference proteome</keyword>
<dbReference type="EMBL" id="FCOI02000021">
    <property type="protein sequence ID" value="SAK78836.1"/>
    <property type="molecule type" value="Genomic_DNA"/>
</dbReference>
<evidence type="ECO:0000313" key="1">
    <source>
        <dbReference type="EMBL" id="SAK78836.1"/>
    </source>
</evidence>
<dbReference type="Pfam" id="PF13663">
    <property type="entry name" value="DUF4148"/>
    <property type="match status" value="1"/>
</dbReference>
<evidence type="ECO:0000313" key="2">
    <source>
        <dbReference type="Proteomes" id="UP000054624"/>
    </source>
</evidence>
<protein>
    <submittedName>
        <fullName evidence="1">Uncharacterized protein</fullName>
    </submittedName>
</protein>
<organism evidence="1 2">
    <name type="scientific">Caballeronia temeraria</name>
    <dbReference type="NCBI Taxonomy" id="1777137"/>
    <lineage>
        <taxon>Bacteria</taxon>
        <taxon>Pseudomonadati</taxon>
        <taxon>Pseudomonadota</taxon>
        <taxon>Betaproteobacteria</taxon>
        <taxon>Burkholderiales</taxon>
        <taxon>Burkholderiaceae</taxon>
        <taxon>Caballeronia</taxon>
    </lineage>
</organism>
<name>A0A158CA70_9BURK</name>
<dbReference type="AlphaFoldDB" id="A0A158CA70"/>
<accession>A0A158CA70</accession>
<dbReference type="InterPro" id="IPR025421">
    <property type="entry name" value="DUF4148"/>
</dbReference>
<gene>
    <name evidence="1" type="ORF">AWB76_05260</name>
</gene>
<dbReference type="OrthoDB" id="9103534at2"/>
<dbReference type="STRING" id="1777137.AWB76_05260"/>
<sequence>MQVAIVGATRKHLVTAFASAYLLAGCVAIGEMPPPGRYLTDRECHDLTALRTNANPTMAEHQSELAALRKAGYDPSPFWDDPYYPEDLQAAQRLVDYWYRNECAPLRMQ</sequence>